<dbReference type="SUPFAM" id="SSF53850">
    <property type="entry name" value="Periplasmic binding protein-like II"/>
    <property type="match status" value="1"/>
</dbReference>
<gene>
    <name evidence="6" type="ORF">QV13_28850</name>
</gene>
<protein>
    <recommendedName>
        <fullName evidence="5">HTH lysR-type domain-containing protein</fullName>
    </recommendedName>
</protein>
<comment type="similarity">
    <text evidence="1">Belongs to the LysR transcriptional regulatory family.</text>
</comment>
<dbReference type="RefSeq" id="WP_024922831.1">
    <property type="nucleotide sequence ID" value="NZ_MDEO01000036.1"/>
</dbReference>
<dbReference type="CDD" id="cd05466">
    <property type="entry name" value="PBP2_LTTR_substrate"/>
    <property type="match status" value="1"/>
</dbReference>
<accession>A0A1C2DFG1</accession>
<dbReference type="AlphaFoldDB" id="A0A1C2DFG1"/>
<dbReference type="Gene3D" id="1.10.10.10">
    <property type="entry name" value="Winged helix-like DNA-binding domain superfamily/Winged helix DNA-binding domain"/>
    <property type="match status" value="1"/>
</dbReference>
<dbReference type="PANTHER" id="PTHR30126">
    <property type="entry name" value="HTH-TYPE TRANSCRIPTIONAL REGULATOR"/>
    <property type="match status" value="1"/>
</dbReference>
<dbReference type="EMBL" id="MDEO01000036">
    <property type="protein sequence ID" value="OCX13491.1"/>
    <property type="molecule type" value="Genomic_DNA"/>
</dbReference>
<dbReference type="InterPro" id="IPR005119">
    <property type="entry name" value="LysR_subst-bd"/>
</dbReference>
<sequence>MEADLDIRLLRAFVAVAEAGTVSKAALRLSRTQAAVSMQLQRLEAEFGSQLLLRSSRGMILTEAGEIVLAYARKTIALGEDVRRQIAGRMLIGRVRLGIIEDLAMTRLPSIIADFRRRHPSVEIALTSASGADLAKAIDEGRSDIVIADPVRFASAPSGYMSRPLVWGASRIIEIDAEAELPLVLFESACSWQDRMLASLAEAGLPWRVGCRVSTFAALVSGLRAGFGIGLMLPESLPPDCENVQGRLRLPPAPIAEFGIFVGANSPPLVNELASFLREGFADRSIDKT</sequence>
<dbReference type="STRING" id="1566387.QV13_28850"/>
<dbReference type="FunFam" id="1.10.10.10:FF:000001">
    <property type="entry name" value="LysR family transcriptional regulator"/>
    <property type="match status" value="1"/>
</dbReference>
<evidence type="ECO:0000313" key="6">
    <source>
        <dbReference type="EMBL" id="OCX13491.1"/>
    </source>
</evidence>
<evidence type="ECO:0000259" key="5">
    <source>
        <dbReference type="PROSITE" id="PS50931"/>
    </source>
</evidence>
<dbReference type="Pfam" id="PF03466">
    <property type="entry name" value="LysR_substrate"/>
    <property type="match status" value="1"/>
</dbReference>
<dbReference type="GO" id="GO:0000976">
    <property type="term" value="F:transcription cis-regulatory region binding"/>
    <property type="evidence" value="ECO:0007669"/>
    <property type="project" value="TreeGrafter"/>
</dbReference>
<dbReference type="OrthoDB" id="9789529at2"/>
<keyword evidence="3" id="KW-0238">DNA-binding</keyword>
<dbReference type="SUPFAM" id="SSF46785">
    <property type="entry name" value="Winged helix' DNA-binding domain"/>
    <property type="match status" value="1"/>
</dbReference>
<dbReference type="Pfam" id="PF00126">
    <property type="entry name" value="HTH_1"/>
    <property type="match status" value="1"/>
</dbReference>
<evidence type="ECO:0000256" key="3">
    <source>
        <dbReference type="ARBA" id="ARBA00023125"/>
    </source>
</evidence>
<evidence type="ECO:0000256" key="4">
    <source>
        <dbReference type="ARBA" id="ARBA00023163"/>
    </source>
</evidence>
<keyword evidence="7" id="KW-1185">Reference proteome</keyword>
<keyword evidence="2" id="KW-0805">Transcription regulation</keyword>
<proteinExistence type="inferred from homology"/>
<dbReference type="Proteomes" id="UP000094412">
    <property type="component" value="Unassembled WGS sequence"/>
</dbReference>
<dbReference type="Gene3D" id="3.40.190.10">
    <property type="entry name" value="Periplasmic binding protein-like II"/>
    <property type="match status" value="2"/>
</dbReference>
<dbReference type="PROSITE" id="PS50931">
    <property type="entry name" value="HTH_LYSR"/>
    <property type="match status" value="1"/>
</dbReference>
<name>A0A1C2DFG1_9HYPH</name>
<dbReference type="InterPro" id="IPR036388">
    <property type="entry name" value="WH-like_DNA-bd_sf"/>
</dbReference>
<comment type="caution">
    <text evidence="6">The sequence shown here is derived from an EMBL/GenBank/DDBJ whole genome shotgun (WGS) entry which is preliminary data.</text>
</comment>
<evidence type="ECO:0000256" key="2">
    <source>
        <dbReference type="ARBA" id="ARBA00023015"/>
    </source>
</evidence>
<feature type="domain" description="HTH lysR-type" evidence="5">
    <location>
        <begin position="5"/>
        <end position="62"/>
    </location>
</feature>
<dbReference type="InterPro" id="IPR036390">
    <property type="entry name" value="WH_DNA-bd_sf"/>
</dbReference>
<evidence type="ECO:0000256" key="1">
    <source>
        <dbReference type="ARBA" id="ARBA00009437"/>
    </source>
</evidence>
<keyword evidence="4" id="KW-0804">Transcription</keyword>
<dbReference type="PRINTS" id="PR00039">
    <property type="entry name" value="HTHLYSR"/>
</dbReference>
<dbReference type="InterPro" id="IPR000847">
    <property type="entry name" value="LysR_HTH_N"/>
</dbReference>
<dbReference type="GO" id="GO:0003700">
    <property type="term" value="F:DNA-binding transcription factor activity"/>
    <property type="evidence" value="ECO:0007669"/>
    <property type="project" value="InterPro"/>
</dbReference>
<reference evidence="6 7" key="1">
    <citation type="submission" date="2016-08" db="EMBL/GenBank/DDBJ databases">
        <title>Whole genome sequence of Mesorhizobium sp. strain UASWS1009 isolated from industrial sewage.</title>
        <authorList>
            <person name="Crovadore J."/>
            <person name="Calmin G."/>
            <person name="Chablais R."/>
            <person name="Cochard B."/>
            <person name="Lefort F."/>
        </authorList>
    </citation>
    <scope>NUCLEOTIDE SEQUENCE [LARGE SCALE GENOMIC DNA]</scope>
    <source>
        <strain evidence="6 7">UASWS1009</strain>
    </source>
</reference>
<evidence type="ECO:0000313" key="7">
    <source>
        <dbReference type="Proteomes" id="UP000094412"/>
    </source>
</evidence>
<organism evidence="6 7">
    <name type="scientific">Mesorhizobium hungaricum</name>
    <dbReference type="NCBI Taxonomy" id="1566387"/>
    <lineage>
        <taxon>Bacteria</taxon>
        <taxon>Pseudomonadati</taxon>
        <taxon>Pseudomonadota</taxon>
        <taxon>Alphaproteobacteria</taxon>
        <taxon>Hyphomicrobiales</taxon>
        <taxon>Phyllobacteriaceae</taxon>
        <taxon>Mesorhizobium</taxon>
    </lineage>
</organism>
<dbReference type="PANTHER" id="PTHR30126:SF40">
    <property type="entry name" value="HTH-TYPE TRANSCRIPTIONAL REGULATOR GLTR"/>
    <property type="match status" value="1"/>
</dbReference>